<comment type="caution">
    <text evidence="3">The sequence shown here is derived from an EMBL/GenBank/DDBJ whole genome shotgun (WGS) entry which is preliminary data.</text>
</comment>
<dbReference type="InterPro" id="IPR019557">
    <property type="entry name" value="AminoTfrase-like_pln_mobile"/>
</dbReference>
<accession>A0A2P5E435</accession>
<gene>
    <name evidence="3" type="ORF">PanWU01x14_007540</name>
</gene>
<evidence type="ECO:0000256" key="1">
    <source>
        <dbReference type="SAM" id="MobiDB-lite"/>
    </source>
</evidence>
<feature type="region of interest" description="Disordered" evidence="1">
    <location>
        <begin position="461"/>
        <end position="515"/>
    </location>
</feature>
<protein>
    <submittedName>
        <fullName evidence="3">Aminotransferase-like mobile domain containing protein</fullName>
    </submittedName>
</protein>
<dbReference type="Pfam" id="PF10536">
    <property type="entry name" value="PMD"/>
    <property type="match status" value="1"/>
</dbReference>
<keyword evidence="4" id="KW-1185">Reference proteome</keyword>
<dbReference type="GO" id="GO:0010073">
    <property type="term" value="P:meristem maintenance"/>
    <property type="evidence" value="ECO:0007669"/>
    <property type="project" value="InterPro"/>
</dbReference>
<dbReference type="InterPro" id="IPR044824">
    <property type="entry name" value="MAIN-like"/>
</dbReference>
<dbReference type="EMBL" id="JXTB01000002">
    <property type="protein sequence ID" value="PON80304.1"/>
    <property type="molecule type" value="Genomic_DNA"/>
</dbReference>
<evidence type="ECO:0000259" key="2">
    <source>
        <dbReference type="Pfam" id="PF10536"/>
    </source>
</evidence>
<dbReference type="GO" id="GO:0008483">
    <property type="term" value="F:transaminase activity"/>
    <property type="evidence" value="ECO:0007669"/>
    <property type="project" value="UniProtKB-KW"/>
</dbReference>
<dbReference type="Proteomes" id="UP000237105">
    <property type="component" value="Unassembled WGS sequence"/>
</dbReference>
<dbReference type="PANTHER" id="PTHR46033">
    <property type="entry name" value="PROTEIN MAIN-LIKE 2"/>
    <property type="match status" value="1"/>
</dbReference>
<proteinExistence type="predicted"/>
<evidence type="ECO:0000313" key="3">
    <source>
        <dbReference type="EMBL" id="PON80304.1"/>
    </source>
</evidence>
<dbReference type="PANTHER" id="PTHR46033:SF80">
    <property type="entry name" value="PROTEIN MAIN-LIKE 2-LIKE"/>
    <property type="match status" value="1"/>
</dbReference>
<evidence type="ECO:0000313" key="4">
    <source>
        <dbReference type="Proteomes" id="UP000237105"/>
    </source>
</evidence>
<feature type="domain" description="Aminotransferase-like plant mobile" evidence="2">
    <location>
        <begin position="91"/>
        <end position="150"/>
    </location>
</feature>
<reference evidence="4" key="1">
    <citation type="submission" date="2016-06" db="EMBL/GenBank/DDBJ databases">
        <title>Parallel loss of symbiosis genes in relatives of nitrogen-fixing non-legume Parasponia.</title>
        <authorList>
            <person name="Van Velzen R."/>
            <person name="Holmer R."/>
            <person name="Bu F."/>
            <person name="Rutten L."/>
            <person name="Van Zeijl A."/>
            <person name="Liu W."/>
            <person name="Santuari L."/>
            <person name="Cao Q."/>
            <person name="Sharma T."/>
            <person name="Shen D."/>
            <person name="Roswanjaya Y."/>
            <person name="Wardhani T."/>
            <person name="Kalhor M.S."/>
            <person name="Jansen J."/>
            <person name="Van den Hoogen J."/>
            <person name="Gungor B."/>
            <person name="Hartog M."/>
            <person name="Hontelez J."/>
            <person name="Verver J."/>
            <person name="Yang W.-C."/>
            <person name="Schijlen E."/>
            <person name="Repin R."/>
            <person name="Schilthuizen M."/>
            <person name="Schranz E."/>
            <person name="Heidstra R."/>
            <person name="Miyata K."/>
            <person name="Fedorova E."/>
            <person name="Kohlen W."/>
            <person name="Bisseling T."/>
            <person name="Smit S."/>
            <person name="Geurts R."/>
        </authorList>
    </citation>
    <scope>NUCLEOTIDE SEQUENCE [LARGE SCALE GENOMIC DNA]</scope>
    <source>
        <strain evidence="4">cv. WU1-14</strain>
    </source>
</reference>
<dbReference type="AlphaFoldDB" id="A0A2P5E435"/>
<feature type="compositionally biased region" description="Basic and acidic residues" evidence="1">
    <location>
        <begin position="461"/>
        <end position="484"/>
    </location>
</feature>
<organism evidence="3 4">
    <name type="scientific">Parasponia andersonii</name>
    <name type="common">Sponia andersonii</name>
    <dbReference type="NCBI Taxonomy" id="3476"/>
    <lineage>
        <taxon>Eukaryota</taxon>
        <taxon>Viridiplantae</taxon>
        <taxon>Streptophyta</taxon>
        <taxon>Embryophyta</taxon>
        <taxon>Tracheophyta</taxon>
        <taxon>Spermatophyta</taxon>
        <taxon>Magnoliopsida</taxon>
        <taxon>eudicotyledons</taxon>
        <taxon>Gunneridae</taxon>
        <taxon>Pentapetalae</taxon>
        <taxon>rosids</taxon>
        <taxon>fabids</taxon>
        <taxon>Rosales</taxon>
        <taxon>Cannabaceae</taxon>
        <taxon>Parasponia</taxon>
    </lineage>
</organism>
<keyword evidence="3" id="KW-0032">Aminotransferase</keyword>
<sequence length="762" mass="86641">MREDEDHFFDTGLAQSFRTDQGESKRGDFLYDDSDNPFGPTPGSILRFRHDRGDLPISDFVFLTKTHSMQGWRNGSSVLRLNILSFGNRWRWCPETHTFICSWGEFTVTLEDVCALYQLPLCGSHDLLSQTPSPEEQGLVDELERRHQRLGKVIFAKWAHYFFYHYQGESTVSTLELAGTLYRRMDQFVSDMIRSVGRYQKSISILRASEQERRLFGSLAPYLWRWESCCCKRIEANMLDNCREFSAYGYPVFDIYNSKGPKLDAEEGQNLTDSADISSVCRLLICAPRTLPAMGLLQYETNSIVWSPMIYSPHRVMRQFGYHQHAPCFEKIKTVEQASQALVNTNLSQLRSTLENIRAPFPAYWSESDASNKVSSRFYSFWKDLIRDFHEFEKGSSDASFAIDRAVSIGDFTLRLPPPDRPHKRKMILPVKGRRAKRRRNASFAELGGWNDAAAIQDFNEKSKFGTDQERGKQAIDNRDEVHGDNSSPRFKGKESSSSAIPKGNSIDLSAADDPVTNISIDPSAKDFDPQAIPCSFLMPNMTRDNDDSTTKLVEAATTPNLTDSIGNSKTPDSPKISFHDILSDNLAAHTPAISHSNVPNSSLRTPQTVENIMSPNKSRPGISLQEPEHSDEQLASTNRRTSITEEELLPYFRLYESQDPSLTPQPESLRPFRRAIVIRAIGEIIIVFADTPVEEVSSFHRDLAEERWEELCLWGLKLPIMEELIDTARKPTRFDEVCDKILTLNSHGSPRGRDEDCKTSF</sequence>
<keyword evidence="3" id="KW-0808">Transferase</keyword>
<feature type="region of interest" description="Disordered" evidence="1">
    <location>
        <begin position="612"/>
        <end position="641"/>
    </location>
</feature>
<dbReference type="OrthoDB" id="1194658at2759"/>
<name>A0A2P5E435_PARAD</name>